<name>A0A1R0GQH8_9FUNG</name>
<accession>A0A1R0GQH8</accession>
<dbReference type="EMBL" id="LSSL01004876">
    <property type="protein sequence ID" value="OLY79153.1"/>
    <property type="molecule type" value="Genomic_DNA"/>
</dbReference>
<evidence type="ECO:0000313" key="3">
    <source>
        <dbReference type="Proteomes" id="UP000187455"/>
    </source>
</evidence>
<feature type="region of interest" description="Disordered" evidence="1">
    <location>
        <begin position="53"/>
        <end position="93"/>
    </location>
</feature>
<evidence type="ECO:0000313" key="2">
    <source>
        <dbReference type="EMBL" id="OLY79153.1"/>
    </source>
</evidence>
<feature type="compositionally biased region" description="Basic and acidic residues" evidence="1">
    <location>
        <begin position="76"/>
        <end position="87"/>
    </location>
</feature>
<gene>
    <name evidence="2" type="ORF">AYI68_g6788</name>
</gene>
<dbReference type="OrthoDB" id="5961at2759"/>
<evidence type="ECO:0000256" key="1">
    <source>
        <dbReference type="SAM" id="MobiDB-lite"/>
    </source>
</evidence>
<keyword evidence="3" id="KW-1185">Reference proteome</keyword>
<proteinExistence type="predicted"/>
<protein>
    <submittedName>
        <fullName evidence="2">Uncharacterized protein</fullName>
    </submittedName>
</protein>
<dbReference type="Proteomes" id="UP000187455">
    <property type="component" value="Unassembled WGS sequence"/>
</dbReference>
<comment type="caution">
    <text evidence="2">The sequence shown here is derived from an EMBL/GenBank/DDBJ whole genome shotgun (WGS) entry which is preliminary data.</text>
</comment>
<sequence length="268" mass="30634">MFETRSKSDTNLTFSYNYNCFVDTDKLFSSRNSQRDKLTPMDIDITETTTSWLKLNPKNDGEPSRKRPFFGNSSSKTEEKDSNEPSESKNIGFGVGAPFLFQTPIKMDKIRDISQENLEFDLSKPSFRSQDSKPISLKYAKKVSKERGLIIKKNQQDFEEKAHKNSKSTTKNLEIDKLQITPRRKNNKSIILDSSGQSESSDYSDFDSAIFSNSISKRFSNSAKSETKNFKRSVNYKKYNNILSSNSDFVSAQRNLQVHKDIPFVVSG</sequence>
<reference evidence="2 3" key="1">
    <citation type="journal article" date="2016" name="Mol. Biol. Evol.">
        <title>Genome-Wide Survey of Gut Fungi (Harpellales) Reveals the First Horizontally Transferred Ubiquitin Gene from a Mosquito Host.</title>
        <authorList>
            <person name="Wang Y."/>
            <person name="White M.M."/>
            <person name="Kvist S."/>
            <person name="Moncalvo J.M."/>
        </authorList>
    </citation>
    <scope>NUCLEOTIDE SEQUENCE [LARGE SCALE GENOMIC DNA]</scope>
    <source>
        <strain evidence="2 3">ALG-7-W6</strain>
    </source>
</reference>
<dbReference type="AlphaFoldDB" id="A0A1R0GQH8"/>
<organism evidence="2 3">
    <name type="scientific">Smittium mucronatum</name>
    <dbReference type="NCBI Taxonomy" id="133383"/>
    <lineage>
        <taxon>Eukaryota</taxon>
        <taxon>Fungi</taxon>
        <taxon>Fungi incertae sedis</taxon>
        <taxon>Zoopagomycota</taxon>
        <taxon>Kickxellomycotina</taxon>
        <taxon>Harpellomycetes</taxon>
        <taxon>Harpellales</taxon>
        <taxon>Legeriomycetaceae</taxon>
        <taxon>Smittium</taxon>
    </lineage>
</organism>